<keyword evidence="2" id="KW-0812">Transmembrane</keyword>
<feature type="transmembrane region" description="Helical" evidence="2">
    <location>
        <begin position="327"/>
        <end position="346"/>
    </location>
</feature>
<dbReference type="GO" id="GO:0005886">
    <property type="term" value="C:plasma membrane"/>
    <property type="evidence" value="ECO:0007669"/>
    <property type="project" value="TreeGrafter"/>
</dbReference>
<keyword evidence="2" id="KW-1133">Transmembrane helix</keyword>
<sequence length="450" mass="49571">MTDNKSKNEKENSAFSGKGGDSAIRPVPLDKRTSWLTPAIIYSGCEFTISVCMVGAMIIGSYSLKEFFLLTILALVIITWAGNAINSYLGAMTGRPSSVITRSSFGVAQSRVLVAFVVMFNSGAWWALQTAITGNAMCPMFHVDYTTQYWPWALVTIACGIIFAIPAVLGYTSMAWTDYIAVPGGILVMVWGLWLAVKDLGWAQIFAWNPVHTITWITAISLLLGPNICQWMMLSDYSRYCRPRLKDSILMPLGVVVTGFAMFSIGAILAIGKGEWDLIKIMVQLGFPAQAFILLFLAQWTTQLVNNYSLGLALCNMFNIESDRGRAIMTLLGAVGGIIAALLGVLSKYQGLLLLFVLLYPPIASIMATDFLLIRNKEWYEIPGWNIMATISLIVGILVGYCTQNVIEIGIPAVQSFIITGAVYYCLMRLKAKIKPDCFTPQKWASHKTY</sequence>
<feature type="transmembrane region" description="Helical" evidence="2">
    <location>
        <begin position="68"/>
        <end position="91"/>
    </location>
</feature>
<protein>
    <submittedName>
        <fullName evidence="3">Purine-cytosine permease-like transporter</fullName>
    </submittedName>
</protein>
<dbReference type="STRING" id="891968.Anamo_1930"/>
<dbReference type="PANTHER" id="PTHR30569:SF0">
    <property type="entry name" value="CYTOSINE PERMEASE"/>
    <property type="match status" value="1"/>
</dbReference>
<dbReference type="EMBL" id="CP003198">
    <property type="protein sequence ID" value="AFM22516.1"/>
    <property type="molecule type" value="Genomic_DNA"/>
</dbReference>
<evidence type="ECO:0000313" key="4">
    <source>
        <dbReference type="Proteomes" id="UP000006061"/>
    </source>
</evidence>
<evidence type="ECO:0000256" key="1">
    <source>
        <dbReference type="SAM" id="MobiDB-lite"/>
    </source>
</evidence>
<evidence type="ECO:0000313" key="3">
    <source>
        <dbReference type="EMBL" id="AFM22516.1"/>
    </source>
</evidence>
<feature type="transmembrane region" description="Helical" evidence="2">
    <location>
        <begin position="176"/>
        <end position="194"/>
    </location>
</feature>
<accession>I4BZ09</accession>
<feature type="transmembrane region" description="Helical" evidence="2">
    <location>
        <begin position="409"/>
        <end position="427"/>
    </location>
</feature>
<dbReference type="AlphaFoldDB" id="I4BZ09"/>
<feature type="transmembrane region" description="Helical" evidence="2">
    <location>
        <begin position="149"/>
        <end position="169"/>
    </location>
</feature>
<dbReference type="InterPro" id="IPR030191">
    <property type="entry name" value="CodB"/>
</dbReference>
<feature type="region of interest" description="Disordered" evidence="1">
    <location>
        <begin position="1"/>
        <end position="25"/>
    </location>
</feature>
<dbReference type="PANTHER" id="PTHR30569">
    <property type="entry name" value="CYTOSINE TRANSPORTER CODB"/>
    <property type="match status" value="1"/>
</dbReference>
<feature type="compositionally biased region" description="Basic and acidic residues" evidence="1">
    <location>
        <begin position="1"/>
        <end position="12"/>
    </location>
</feature>
<name>I4BZ09_ACEMN</name>
<dbReference type="eggNOG" id="COG1457">
    <property type="taxonomic scope" value="Bacteria"/>
</dbReference>
<proteinExistence type="predicted"/>
<dbReference type="KEGG" id="amo:Anamo_1930"/>
<feature type="transmembrane region" description="Helical" evidence="2">
    <location>
        <begin position="352"/>
        <end position="373"/>
    </location>
</feature>
<feature type="transmembrane region" description="Helical" evidence="2">
    <location>
        <begin position="385"/>
        <end position="403"/>
    </location>
</feature>
<keyword evidence="2" id="KW-0472">Membrane</keyword>
<gene>
    <name evidence="3" type="ordered locus">Anamo_1930</name>
</gene>
<feature type="transmembrane region" description="Helical" evidence="2">
    <location>
        <begin position="249"/>
        <end position="271"/>
    </location>
</feature>
<feature type="transmembrane region" description="Helical" evidence="2">
    <location>
        <begin position="214"/>
        <end position="237"/>
    </location>
</feature>
<organism evidence="3 4">
    <name type="scientific">Acetomicrobium mobile (strain ATCC BAA-54 / DSM 13181 / JCM 12221 / NGA)</name>
    <name type="common">Anaerobaculum mobile</name>
    <dbReference type="NCBI Taxonomy" id="891968"/>
    <lineage>
        <taxon>Bacteria</taxon>
        <taxon>Thermotogati</taxon>
        <taxon>Synergistota</taxon>
        <taxon>Synergistia</taxon>
        <taxon>Synergistales</taxon>
        <taxon>Acetomicrobiaceae</taxon>
        <taxon>Acetomicrobium</taxon>
    </lineage>
</organism>
<dbReference type="Proteomes" id="UP000006061">
    <property type="component" value="Chromosome"/>
</dbReference>
<reference evidence="4" key="1">
    <citation type="journal article" date="2013" name="Stand. Genomic Sci.">
        <title>Complete genome sequence of the moderate thermophile Anaerobaculum mobile type strain (NGA(T)).</title>
        <authorList>
            <person name="Mavromatis K."/>
            <person name="Stackebrandt E."/>
            <person name="Held B."/>
            <person name="Lapidus A."/>
            <person name="Nolan M."/>
            <person name="Lucas S."/>
            <person name="Hammon N."/>
            <person name="Deshpande S."/>
            <person name="Cheng J.F."/>
            <person name="Tapia R."/>
            <person name="Goodwin L.A."/>
            <person name="Pitluck S."/>
            <person name="Liolios K."/>
            <person name="Pagani I."/>
            <person name="Ivanova N."/>
            <person name="Mikhailova N."/>
            <person name="Huntemann M."/>
            <person name="Pati A."/>
            <person name="Chen A."/>
            <person name="Palaniappan K."/>
            <person name="Land M."/>
            <person name="Rohde M."/>
            <person name="Spring S."/>
            <person name="Goker M."/>
            <person name="Woyke T."/>
            <person name="Detter J.C."/>
            <person name="Bristow J."/>
            <person name="Eisen J.A."/>
            <person name="Markowitz V."/>
            <person name="Hugenholtz P."/>
            <person name="Klenk H.P."/>
            <person name="Kyrpides N.C."/>
        </authorList>
    </citation>
    <scope>NUCLEOTIDE SEQUENCE</scope>
    <source>
        <strain evidence="4">ATCC BAA-54 / DSM 13181 / NGA</strain>
    </source>
</reference>
<dbReference type="Gene3D" id="1.10.4160.10">
    <property type="entry name" value="Hydantoin permease"/>
    <property type="match status" value="1"/>
</dbReference>
<feature type="transmembrane region" description="Helical" evidence="2">
    <location>
        <begin position="39"/>
        <end position="62"/>
    </location>
</feature>
<dbReference type="GO" id="GO:0015209">
    <property type="term" value="F:cytosine transmembrane transporter activity"/>
    <property type="evidence" value="ECO:0007669"/>
    <property type="project" value="InterPro"/>
</dbReference>
<keyword evidence="4" id="KW-1185">Reference proteome</keyword>
<dbReference type="HOGENOM" id="CLU_035711_0_0_0"/>
<evidence type="ECO:0000256" key="2">
    <source>
        <dbReference type="SAM" id="Phobius"/>
    </source>
</evidence>
<feature type="transmembrane region" description="Helical" evidence="2">
    <location>
        <begin position="112"/>
        <end position="129"/>
    </location>
</feature>